<feature type="region of interest" description="Disordered" evidence="3">
    <location>
        <begin position="904"/>
        <end position="929"/>
    </location>
</feature>
<evidence type="ECO:0000313" key="5">
    <source>
        <dbReference type="EMBL" id="CUG93458.1"/>
    </source>
</evidence>
<dbReference type="InterPro" id="IPR002048">
    <property type="entry name" value="EF_hand_dom"/>
</dbReference>
<dbReference type="Gene3D" id="2.130.10.10">
    <property type="entry name" value="YVTN repeat-like/Quinoprotein amine dehydrogenase"/>
    <property type="match status" value="2"/>
</dbReference>
<feature type="region of interest" description="Disordered" evidence="3">
    <location>
        <begin position="1714"/>
        <end position="1774"/>
    </location>
</feature>
<feature type="region of interest" description="Disordered" evidence="3">
    <location>
        <begin position="1641"/>
        <end position="1662"/>
    </location>
</feature>
<dbReference type="SUPFAM" id="SSF50978">
    <property type="entry name" value="WD40 repeat-like"/>
    <property type="match status" value="1"/>
</dbReference>
<dbReference type="InterPro" id="IPR011009">
    <property type="entry name" value="Kinase-like_dom_sf"/>
</dbReference>
<proteinExistence type="predicted"/>
<keyword evidence="6" id="KW-1185">Reference proteome</keyword>
<dbReference type="PROSITE" id="PS50222">
    <property type="entry name" value="EF_HAND_2"/>
    <property type="match status" value="1"/>
</dbReference>
<evidence type="ECO:0000259" key="4">
    <source>
        <dbReference type="PROSITE" id="PS50222"/>
    </source>
</evidence>
<feature type="compositionally biased region" description="Pro residues" evidence="3">
    <location>
        <begin position="1761"/>
        <end position="1774"/>
    </location>
</feature>
<feature type="compositionally biased region" description="Acidic residues" evidence="3">
    <location>
        <begin position="1717"/>
        <end position="1728"/>
    </location>
</feature>
<keyword evidence="1" id="KW-0677">Repeat</keyword>
<dbReference type="InterPro" id="IPR018247">
    <property type="entry name" value="EF_Hand_1_Ca_BS"/>
</dbReference>
<dbReference type="InterPro" id="IPR051242">
    <property type="entry name" value="WD-EF-hand_domain"/>
</dbReference>
<dbReference type="GO" id="GO:0005509">
    <property type="term" value="F:calcium ion binding"/>
    <property type="evidence" value="ECO:0007669"/>
    <property type="project" value="InterPro"/>
</dbReference>
<dbReference type="PROSITE" id="PS50082">
    <property type="entry name" value="WD_REPEATS_2"/>
    <property type="match status" value="1"/>
</dbReference>
<gene>
    <name evidence="5" type="ORF">BSAL_42980</name>
</gene>
<feature type="compositionally biased region" description="Low complexity" evidence="3">
    <location>
        <begin position="253"/>
        <end position="265"/>
    </location>
</feature>
<dbReference type="SMART" id="SM00320">
    <property type="entry name" value="WD40"/>
    <property type="match status" value="5"/>
</dbReference>
<dbReference type="VEuPathDB" id="TriTrypDB:BSAL_42980"/>
<dbReference type="SUPFAM" id="SSF56112">
    <property type="entry name" value="Protein kinase-like (PK-like)"/>
    <property type="match status" value="1"/>
</dbReference>
<name>A0A0S4JVJ5_BODSA</name>
<feature type="compositionally biased region" description="Basic and acidic residues" evidence="3">
    <location>
        <begin position="1729"/>
        <end position="1751"/>
    </location>
</feature>
<feature type="region of interest" description="Disordered" evidence="3">
    <location>
        <begin position="253"/>
        <end position="278"/>
    </location>
</feature>
<dbReference type="EMBL" id="CYKH01002156">
    <property type="protein sequence ID" value="CUG93458.1"/>
    <property type="molecule type" value="Genomic_DNA"/>
</dbReference>
<keyword evidence="2" id="KW-0853">WD repeat</keyword>
<feature type="region of interest" description="Disordered" evidence="3">
    <location>
        <begin position="1394"/>
        <end position="1448"/>
    </location>
</feature>
<evidence type="ECO:0000256" key="3">
    <source>
        <dbReference type="SAM" id="MobiDB-lite"/>
    </source>
</evidence>
<evidence type="ECO:0000313" key="6">
    <source>
        <dbReference type="Proteomes" id="UP000051952"/>
    </source>
</evidence>
<accession>A0A0S4JVJ5</accession>
<dbReference type="Gene3D" id="1.10.510.10">
    <property type="entry name" value="Transferase(Phosphotransferase) domain 1"/>
    <property type="match status" value="1"/>
</dbReference>
<feature type="compositionally biased region" description="Low complexity" evidence="3">
    <location>
        <begin position="906"/>
        <end position="918"/>
    </location>
</feature>
<dbReference type="InterPro" id="IPR036322">
    <property type="entry name" value="WD40_repeat_dom_sf"/>
</dbReference>
<organism evidence="5 6">
    <name type="scientific">Bodo saltans</name>
    <name type="common">Flagellated protozoan</name>
    <dbReference type="NCBI Taxonomy" id="75058"/>
    <lineage>
        <taxon>Eukaryota</taxon>
        <taxon>Discoba</taxon>
        <taxon>Euglenozoa</taxon>
        <taxon>Kinetoplastea</taxon>
        <taxon>Metakinetoplastina</taxon>
        <taxon>Eubodonida</taxon>
        <taxon>Bodonidae</taxon>
        <taxon>Bodo</taxon>
    </lineage>
</organism>
<dbReference type="PROSITE" id="PS00018">
    <property type="entry name" value="EF_HAND_1"/>
    <property type="match status" value="1"/>
</dbReference>
<feature type="repeat" description="WD" evidence="2">
    <location>
        <begin position="278"/>
        <end position="310"/>
    </location>
</feature>
<dbReference type="InterPro" id="IPR001680">
    <property type="entry name" value="WD40_rpt"/>
</dbReference>
<dbReference type="Proteomes" id="UP000051952">
    <property type="component" value="Unassembled WGS sequence"/>
</dbReference>
<dbReference type="PANTHER" id="PTHR44324:SF4">
    <property type="entry name" value="WD40 REPEAT DOMAIN 95"/>
    <property type="match status" value="1"/>
</dbReference>
<dbReference type="OrthoDB" id="71437at2759"/>
<protein>
    <recommendedName>
        <fullName evidence="4">EF-hand domain-containing protein</fullName>
    </recommendedName>
</protein>
<dbReference type="PANTHER" id="PTHR44324">
    <property type="entry name" value="WD40 REPEAT DOMAIN 95"/>
    <property type="match status" value="1"/>
</dbReference>
<evidence type="ECO:0000256" key="2">
    <source>
        <dbReference type="PROSITE-ProRule" id="PRU00221"/>
    </source>
</evidence>
<evidence type="ECO:0000256" key="1">
    <source>
        <dbReference type="ARBA" id="ARBA00022737"/>
    </source>
</evidence>
<feature type="region of interest" description="Disordered" evidence="3">
    <location>
        <begin position="956"/>
        <end position="983"/>
    </location>
</feature>
<reference evidence="6" key="1">
    <citation type="submission" date="2015-09" db="EMBL/GenBank/DDBJ databases">
        <authorList>
            <consortium name="Pathogen Informatics"/>
        </authorList>
    </citation>
    <scope>NUCLEOTIDE SEQUENCE [LARGE SCALE GENOMIC DNA]</scope>
    <source>
        <strain evidence="6">Lake Konstanz</strain>
    </source>
</reference>
<feature type="domain" description="EF-hand" evidence="4">
    <location>
        <begin position="71"/>
        <end position="106"/>
    </location>
</feature>
<dbReference type="InterPro" id="IPR015943">
    <property type="entry name" value="WD40/YVTN_repeat-like_dom_sf"/>
</dbReference>
<sequence>MAIANPTEELDHLELARYLEAELSKENFTLLWEAFYSPESNSRRISSQSFFSVIRRIITTPTASSIVLGYLSDAHLSSWFHALDVDSNGWVEWADLESAISLAATMRMCAPEYEKPSKLTSSSVYFPGASKVMWVPEWRRTVVCLHNATAPRVCSFHAAHSGAPLEGGHISPVFGAVYVKATKLLLTFGCDRRLCVWDHRKPSPIHTILLPSPPTAACFDKARRWYWVATTDGKLTPFDLKWASASVGPSSPSSASFESSGTASTLGHHPSTAASPHQKHHTDWVQDMMYLEEVNTVITASLDRTIGFWDSKGQMVSQRVGHSRGVYKLVYAANARVLFSSGQGKEICAWNPFSMDDTPIQTLLGHEREIVALIADVCNKALTSIDASARVVVWDTHAFVKLQVLDLAALMLSVSPIIGAWQSPLSREMMLLSVDHAYHVRSTLESSRPPRLGHRVRCLLAVESARVIVVGVTHSLLLFDLVDGALLQLLDRPFGATTKIVRLFPYDAIRVLMVQLDTGRTMTYRLSAARPLPQLHPTQLPLRVPSTTAAAPAHELWVSVQWTSFVHRNRSSLVHRLAVVGELGSCWTQCYTYDENEGLQLATAPAGTFTKALKEPTSSSTKQNSGAQGTLPADSVVRGTFGKTFAALVTKQGDVVIWNHNNSPTTTTGGGRGGSNESVIEVLKQHRVGVRVSSRVCDVMFLSSRNALLLLRPDGVSVLNIGTWSPIIDIAYEDFPDLTDEFLSKKDTIAAAQLASSSHTSCDDPDGGEPASFELTKLHNVFPGGDSGFAAKEDVWVETNYMGRVVVLHMEHVFQDFFGMQSAPISVETDEVAGGGGGDERPAAMKLPGQLGKWFAAKQETLHISATASIHGGVDTRNKEPVIIKSFSDRERFLSEVAMRARDTLGGASSPTSSGAAANWDDTSPQEAISPALPGLGMWCLRTIALDDAAVKRAKAEQNAEGEDMAHNIRRKARDDDADGRDGRGEFTGVIVMEMGEGTLQQSMSQPGLTYTSSSSLSSVQVMMRSVSMTKTTLQAAKPEHLLTPSEQNIAVACLVNIVHALGLAGCAAMDLRPRSIARIGDIWKLCGVDTLVREGALHSDALPAAYCPPELCKVMCAKVGVNPEGPSITSCLSAQQQEDINDGRSTTTTCTIRGNLWTIAVIAWELHMGKRLFDASARRDALPIGKSASSAFVSTFGSEGPKLAEEAQQLYEFVELVDADWLAARRAQIPENTCAGILVKMCLHRNPSQRGTTAELLSALKSAQLELQLDRMFTRPSFFRRGVENALPSRLVATVKTVDTSTSENAAYATALDLPNCTVIKHACPIACAQGLACCDVDPTKSNEGVLHLFNASTGEECGYLPPPEFGNREEGGSWHWPLADEVNARNDAKVLAEQASASSGGSSNPVQSVAAGGDGSAEDGNDDNGNAANNAPSKTSFVQQLQPPQGWQQMTVHELSGNLKSSSTTGFLRNGVDAAVETFAVAVARKTPFFRGGQVTGEPMPIYAPKLQRIGAVVDHAKLLQDDASSHKKIPSVVDNGNAGTLRKWQRYWATVERQMQEEVGLAPASAVVPSSMAHTAANGAGRGSRINAPSSLKKDFLRSVPTLSHDQEMLPMVSEEIDAMIRNTRWLLQEDIRPEDLKKRSTSALDGKKPRTAQSQGVVDDALRTHGKKVSHAAKQMREFTYSDNNLSAMDHWTRTELQARLASRLSPIPRDEWESDTDELEVVEADLRRTQERSERRERAREADLRRRGLSPTTASPAPPTPAPTPDGNS</sequence>